<feature type="transmembrane region" description="Helical" evidence="7">
    <location>
        <begin position="72"/>
        <end position="92"/>
    </location>
</feature>
<dbReference type="SMART" id="SM00679">
    <property type="entry name" value="CTNS"/>
    <property type="match status" value="2"/>
</dbReference>
<dbReference type="PANTHER" id="PTHR16201">
    <property type="entry name" value="SEVEN TRANSMEMBRANE PROTEIN 1-RELATED"/>
    <property type="match status" value="1"/>
</dbReference>
<dbReference type="AlphaFoldDB" id="A0AA91PYD2"/>
<name>A0AA91PYD2_CLALS</name>
<dbReference type="Pfam" id="PF04193">
    <property type="entry name" value="PQ-loop"/>
    <property type="match status" value="2"/>
</dbReference>
<evidence type="ECO:0000313" key="8">
    <source>
        <dbReference type="EMBL" id="OVF07631.1"/>
    </source>
</evidence>
<dbReference type="FunFam" id="1.20.1280.290:FF:000009">
    <property type="entry name" value="PQ loop repeat family protein"/>
    <property type="match status" value="1"/>
</dbReference>
<comment type="similarity">
    <text evidence="5">Belongs to the laat-1 family.</text>
</comment>
<feature type="transmembrane region" description="Helical" evidence="7">
    <location>
        <begin position="6"/>
        <end position="25"/>
    </location>
</feature>
<dbReference type="PANTHER" id="PTHR16201:SF34">
    <property type="entry name" value="LYSOSOMAL AMINO ACID TRANSPORTER 1"/>
    <property type="match status" value="1"/>
</dbReference>
<feature type="transmembrane region" description="Helical" evidence="7">
    <location>
        <begin position="46"/>
        <end position="66"/>
    </location>
</feature>
<proteinExistence type="inferred from homology"/>
<comment type="subcellular location">
    <subcellularLocation>
        <location evidence="1">Membrane</location>
        <topology evidence="1">Multi-pass membrane protein</topology>
    </subcellularLocation>
</comment>
<keyword evidence="3 7" id="KW-1133">Transmembrane helix</keyword>
<comment type="catalytic activity">
    <reaction evidence="6">
        <text>L-histidine(out) + L-arginine(in) = L-histidine(in) + L-arginine(out)</text>
        <dbReference type="Rhea" id="RHEA:71063"/>
        <dbReference type="ChEBI" id="CHEBI:32682"/>
        <dbReference type="ChEBI" id="CHEBI:57595"/>
    </reaction>
</comment>
<evidence type="ECO:0000256" key="1">
    <source>
        <dbReference type="ARBA" id="ARBA00004141"/>
    </source>
</evidence>
<protein>
    <submittedName>
        <fullName evidence="8">Vacuolar amino acid transporter</fullName>
    </submittedName>
</protein>
<reference evidence="8 9" key="1">
    <citation type="submission" date="2017-04" db="EMBL/GenBank/DDBJ databases">
        <title>Draft genome of the yeast Clavispora lusitaniae type strain CBS 6936.</title>
        <authorList>
            <person name="Durrens P."/>
            <person name="Klopp C."/>
            <person name="Biteau N."/>
            <person name="Fitton-Ouhabi V."/>
            <person name="Dementhon K."/>
            <person name="Accoceberry I."/>
            <person name="Sherman D.J."/>
            <person name="Noel T."/>
        </authorList>
    </citation>
    <scope>NUCLEOTIDE SEQUENCE [LARGE SCALE GENOMIC DNA]</scope>
    <source>
        <strain evidence="8 9">CBS 6936</strain>
    </source>
</reference>
<feature type="transmembrane region" description="Helical" evidence="7">
    <location>
        <begin position="206"/>
        <end position="224"/>
    </location>
</feature>
<evidence type="ECO:0000256" key="5">
    <source>
        <dbReference type="ARBA" id="ARBA00038039"/>
    </source>
</evidence>
<accession>A0AA91PYD2</accession>
<gene>
    <name evidence="8" type="ORF">A9F13_12g01771</name>
</gene>
<keyword evidence="2 7" id="KW-0812">Transmembrane</keyword>
<dbReference type="FunFam" id="1.20.1280.290:FF:000038">
    <property type="entry name" value="PQ loop repeat containing 2"/>
    <property type="match status" value="1"/>
</dbReference>
<organism evidence="8 9">
    <name type="scientific">Clavispora lusitaniae</name>
    <name type="common">Candida lusitaniae</name>
    <dbReference type="NCBI Taxonomy" id="36911"/>
    <lineage>
        <taxon>Eukaryota</taxon>
        <taxon>Fungi</taxon>
        <taxon>Dikarya</taxon>
        <taxon>Ascomycota</taxon>
        <taxon>Saccharomycotina</taxon>
        <taxon>Pichiomycetes</taxon>
        <taxon>Metschnikowiaceae</taxon>
        <taxon>Clavispora</taxon>
    </lineage>
</organism>
<dbReference type="Gene3D" id="1.20.1280.290">
    <property type="match status" value="2"/>
</dbReference>
<evidence type="ECO:0000256" key="6">
    <source>
        <dbReference type="ARBA" id="ARBA00050768"/>
    </source>
</evidence>
<evidence type="ECO:0000313" key="9">
    <source>
        <dbReference type="Proteomes" id="UP000195602"/>
    </source>
</evidence>
<dbReference type="GO" id="GO:0015174">
    <property type="term" value="F:basic amino acid transmembrane transporter activity"/>
    <property type="evidence" value="ECO:0007669"/>
    <property type="project" value="TreeGrafter"/>
</dbReference>
<dbReference type="InterPro" id="IPR006603">
    <property type="entry name" value="PQ-loop_rpt"/>
</dbReference>
<keyword evidence="4 7" id="KW-0472">Membrane</keyword>
<feature type="transmembrane region" description="Helical" evidence="7">
    <location>
        <begin position="280"/>
        <end position="298"/>
    </location>
</feature>
<dbReference type="InterPro" id="IPR051415">
    <property type="entry name" value="LAAT-1"/>
</dbReference>
<feature type="transmembrane region" description="Helical" evidence="7">
    <location>
        <begin position="244"/>
        <end position="268"/>
    </location>
</feature>
<evidence type="ECO:0000256" key="4">
    <source>
        <dbReference type="ARBA" id="ARBA00023136"/>
    </source>
</evidence>
<evidence type="ECO:0000256" key="7">
    <source>
        <dbReference type="SAM" id="Phobius"/>
    </source>
</evidence>
<dbReference type="GO" id="GO:0000329">
    <property type="term" value="C:fungal-type vacuole membrane"/>
    <property type="evidence" value="ECO:0007669"/>
    <property type="project" value="TreeGrafter"/>
</dbReference>
<dbReference type="Proteomes" id="UP000195602">
    <property type="component" value="Unassembled WGS sequence"/>
</dbReference>
<dbReference type="KEGG" id="clus:A9F13_12g01771"/>
<comment type="caution">
    <text evidence="8">The sequence shown here is derived from an EMBL/GenBank/DDBJ whole genome shotgun (WGS) entry which is preliminary data.</text>
</comment>
<dbReference type="EMBL" id="LYUB02000012">
    <property type="protein sequence ID" value="OVF07631.1"/>
    <property type="molecule type" value="Genomic_DNA"/>
</dbReference>
<sequence length="321" mass="35222">MNSCGLVSPISGFFSTISLVSWMCAQLPQIYTNYNAKSAEGISPSFLLLWLCGDFLSFTSCLLNDVVLKFQVYLSLFFLLNDVTLCYQYYYYNSSYPRKHLQHLQQQAVLEQSVFSGESETHKTDSIHICHKRASSSESSSLTPPDGPRASNFGSVAIVGAAMQAGVAQAQPILKPDGNAVTAGAKGASGVVSLLSIANHASVDSVANIGLVLAWGCTFVYMSSRCPQLYKNYKRKSVEGVSPLLFGSALMGNLTYTMSILTSCDFLYDSNKTEFFWRQLPYILGSAGTIVFDMAYFYQRYLYRNAGANNTVMGLEPWTSA</sequence>
<evidence type="ECO:0000256" key="2">
    <source>
        <dbReference type="ARBA" id="ARBA00022692"/>
    </source>
</evidence>
<dbReference type="GO" id="GO:0034488">
    <property type="term" value="P:basic amino acid transmembrane export from vacuole"/>
    <property type="evidence" value="ECO:0007669"/>
    <property type="project" value="TreeGrafter"/>
</dbReference>
<evidence type="ECO:0000256" key="3">
    <source>
        <dbReference type="ARBA" id="ARBA00022989"/>
    </source>
</evidence>